<evidence type="ECO:0000256" key="1">
    <source>
        <dbReference type="ARBA" id="ARBA00004651"/>
    </source>
</evidence>
<evidence type="ECO:0000256" key="8">
    <source>
        <dbReference type="ARBA" id="ARBA00023136"/>
    </source>
</evidence>
<feature type="transmembrane region" description="Helical" evidence="9">
    <location>
        <begin position="223"/>
        <end position="246"/>
    </location>
</feature>
<dbReference type="RefSeq" id="WP_123926207.1">
    <property type="nucleotide sequence ID" value="NZ_CP033896.1"/>
</dbReference>
<dbReference type="Gene3D" id="1.20.1740.10">
    <property type="entry name" value="Amino acid/polyamine transporter I"/>
    <property type="match status" value="1"/>
</dbReference>
<gene>
    <name evidence="10" type="primary">alsT1</name>
    <name evidence="10" type="ORF">CCHOA_02180</name>
</gene>
<dbReference type="PRINTS" id="PR00175">
    <property type="entry name" value="NAALASMPORT"/>
</dbReference>
<dbReference type="OrthoDB" id="9806926at2"/>
<dbReference type="PANTHER" id="PTHR30330:SF3">
    <property type="entry name" value="TRANSCRIPTIONAL REGULATOR, LRP FAMILY"/>
    <property type="match status" value="1"/>
</dbReference>
<dbReference type="KEGG" id="ccho:CCHOA_02180"/>
<name>A0A3G6J454_9CORY</name>
<comment type="subcellular location">
    <subcellularLocation>
        <location evidence="1 9">Cell membrane</location>
        <topology evidence="1 9">Multi-pass membrane protein</topology>
    </subcellularLocation>
</comment>
<dbReference type="EMBL" id="CP033896">
    <property type="protein sequence ID" value="AZA12855.1"/>
    <property type="molecule type" value="Genomic_DNA"/>
</dbReference>
<dbReference type="FunFam" id="1.20.1740.10:FF:000004">
    <property type="entry name" value="Sodium:alanine symporter family protein"/>
    <property type="match status" value="1"/>
</dbReference>
<feature type="transmembrane region" description="Helical" evidence="9">
    <location>
        <begin position="356"/>
        <end position="379"/>
    </location>
</feature>
<keyword evidence="4 9" id="KW-1003">Cell membrane</keyword>
<evidence type="ECO:0000256" key="7">
    <source>
        <dbReference type="ARBA" id="ARBA00022989"/>
    </source>
</evidence>
<reference evidence="10 11" key="1">
    <citation type="submission" date="2018-11" db="EMBL/GenBank/DDBJ databases">
        <authorList>
            <person name="Kleinhagauer T."/>
            <person name="Glaeser S.P."/>
            <person name="Spergser J."/>
            <person name="Ruckert C."/>
            <person name="Kaempfer P."/>
            <person name="Busse H.-J."/>
        </authorList>
    </citation>
    <scope>NUCLEOTIDE SEQUENCE [LARGE SCALE GENOMIC DNA]</scope>
    <source>
        <strain evidence="10 11">200CH</strain>
    </source>
</reference>
<comment type="similarity">
    <text evidence="2 9">Belongs to the alanine or glycine:cation symporter (AGCS) (TC 2.A.25) family.</text>
</comment>
<feature type="transmembrane region" description="Helical" evidence="9">
    <location>
        <begin position="313"/>
        <end position="336"/>
    </location>
</feature>
<keyword evidence="6 9" id="KW-0769">Symport</keyword>
<evidence type="ECO:0000313" key="10">
    <source>
        <dbReference type="EMBL" id="AZA12855.1"/>
    </source>
</evidence>
<feature type="transmembrane region" description="Helical" evidence="9">
    <location>
        <begin position="189"/>
        <end position="211"/>
    </location>
</feature>
<keyword evidence="7 9" id="KW-1133">Transmembrane helix</keyword>
<keyword evidence="5 9" id="KW-0812">Transmembrane</keyword>
<protein>
    <submittedName>
        <fullName evidence="10">Amino-acid carrier protein AlsT</fullName>
    </submittedName>
</protein>
<dbReference type="PANTHER" id="PTHR30330">
    <property type="entry name" value="AGSS FAMILY TRANSPORTER, SODIUM-ALANINE"/>
    <property type="match status" value="1"/>
</dbReference>
<feature type="transmembrane region" description="Helical" evidence="9">
    <location>
        <begin position="12"/>
        <end position="36"/>
    </location>
</feature>
<feature type="transmembrane region" description="Helical" evidence="9">
    <location>
        <begin position="149"/>
        <end position="169"/>
    </location>
</feature>
<evidence type="ECO:0000256" key="9">
    <source>
        <dbReference type="RuleBase" id="RU363064"/>
    </source>
</evidence>
<dbReference type="Proteomes" id="UP000269019">
    <property type="component" value="Chromosome"/>
</dbReference>
<evidence type="ECO:0000256" key="3">
    <source>
        <dbReference type="ARBA" id="ARBA00022448"/>
    </source>
</evidence>
<keyword evidence="11" id="KW-1185">Reference proteome</keyword>
<dbReference type="NCBIfam" id="TIGR00835">
    <property type="entry name" value="agcS"/>
    <property type="match status" value="1"/>
</dbReference>
<proteinExistence type="inferred from homology"/>
<evidence type="ECO:0000256" key="4">
    <source>
        <dbReference type="ARBA" id="ARBA00022475"/>
    </source>
</evidence>
<keyword evidence="8 9" id="KW-0472">Membrane</keyword>
<organism evidence="10 11">
    <name type="scientific">Corynebacterium choanae</name>
    <dbReference type="NCBI Taxonomy" id="1862358"/>
    <lineage>
        <taxon>Bacteria</taxon>
        <taxon>Bacillati</taxon>
        <taxon>Actinomycetota</taxon>
        <taxon>Actinomycetes</taxon>
        <taxon>Mycobacteriales</taxon>
        <taxon>Corynebacteriaceae</taxon>
        <taxon>Corynebacterium</taxon>
    </lineage>
</organism>
<evidence type="ECO:0000256" key="2">
    <source>
        <dbReference type="ARBA" id="ARBA00009261"/>
    </source>
</evidence>
<dbReference type="GO" id="GO:0005283">
    <property type="term" value="F:amino acid:sodium symporter activity"/>
    <property type="evidence" value="ECO:0007669"/>
    <property type="project" value="InterPro"/>
</dbReference>
<evidence type="ECO:0000256" key="5">
    <source>
        <dbReference type="ARBA" id="ARBA00022692"/>
    </source>
</evidence>
<dbReference type="AlphaFoldDB" id="A0A3G6J454"/>
<feature type="transmembrane region" description="Helical" evidence="9">
    <location>
        <begin position="399"/>
        <end position="418"/>
    </location>
</feature>
<evidence type="ECO:0000256" key="6">
    <source>
        <dbReference type="ARBA" id="ARBA00022847"/>
    </source>
</evidence>
<accession>A0A3G6J454</accession>
<sequence>MSQHSFSDLLGAIASFVWGPFLLIPLLLLTGLYLTFRLRGLQFRHLLLGFRHGFLDSDDEDTDGDISNYQALTTALAATVGVGNIVGVATALSLGGPGALVWMWITGLVGMASKYTEAYLGVRFRTTDYYGRQSGGPQYYLKHGVGGRLGTILGVAFAVLTPIAALGIGNLTQSNAIAAGMHTTFGVDPWITGIVMFILVGTVLLGGITAIGKITSAFVPLMIVLYVGGAIIVLIRNAAAIPAAFATIFSDAFTGTAATGGFAGSAIILVIQMGVARGIFSNESGIGTAAIAAAAAKTSHPTRQALVSMTQTFIDTIVVVTFTGLTIVTTGTWTMGKEHAATMTAAAFEQGLPGQWGGTIVSLSIVFFAFSTILGWFYYGERALQSLFGRHASVPYRMLFTSLVFIGAISELGMVWTFSDIANGLMAIPNLIGLLLLGGLVAKETRQYLEFDPKLTASSDQVASYCAIHNIRI</sequence>
<feature type="transmembrane region" description="Helical" evidence="9">
    <location>
        <begin position="424"/>
        <end position="442"/>
    </location>
</feature>
<dbReference type="Pfam" id="PF01235">
    <property type="entry name" value="Na_Ala_symp"/>
    <property type="match status" value="1"/>
</dbReference>
<dbReference type="InterPro" id="IPR001463">
    <property type="entry name" value="Na/Ala_symport"/>
</dbReference>
<evidence type="ECO:0000313" key="11">
    <source>
        <dbReference type="Proteomes" id="UP000269019"/>
    </source>
</evidence>
<keyword evidence="3 9" id="KW-0813">Transport</keyword>
<feature type="transmembrane region" description="Helical" evidence="9">
    <location>
        <begin position="252"/>
        <end position="271"/>
    </location>
</feature>
<dbReference type="GO" id="GO:0005886">
    <property type="term" value="C:plasma membrane"/>
    <property type="evidence" value="ECO:0007669"/>
    <property type="project" value="UniProtKB-SubCell"/>
</dbReference>